<comment type="cofactor">
    <cofactor evidence="1 7">
        <name>Zn(2+)</name>
        <dbReference type="ChEBI" id="CHEBI:29105"/>
    </cofactor>
</comment>
<keyword evidence="6" id="KW-0520">NAD</keyword>
<dbReference type="EMBL" id="FZOR01000023">
    <property type="protein sequence ID" value="SNT31242.1"/>
    <property type="molecule type" value="Genomic_DNA"/>
</dbReference>
<evidence type="ECO:0000256" key="1">
    <source>
        <dbReference type="ARBA" id="ARBA00001947"/>
    </source>
</evidence>
<dbReference type="InterPro" id="IPR011032">
    <property type="entry name" value="GroES-like_sf"/>
</dbReference>
<gene>
    <name evidence="9" type="ORF">SAMN05443665_102347</name>
</gene>
<dbReference type="OrthoDB" id="334894at2"/>
<keyword evidence="3 7" id="KW-0479">Metal-binding</keyword>
<dbReference type="Gene3D" id="3.90.180.10">
    <property type="entry name" value="Medium-chain alcohol dehydrogenases, catalytic domain"/>
    <property type="match status" value="1"/>
</dbReference>
<sequence>MARAAVLHAVGDKELDLRDDVSTIDPGPDQVKVKIKATGVCHSDLSTMSGVLPAALPTVIGHEGAGVVTEVGDRVTGVAPGDHVVVNWTPDCGECAECLRGEPYLCMTHLARSFSEPAFRLGDGSPAFGMAGTGTWAEEVVLPRRGVVKVAEDIPFEYAALLGCGVPTGVGAVFNTAKVAPGSTVAVVGAGGVGLSVIQGAKIAGAATILAIDPNEAKHPVAERFGATHTATLDGLDEAKGLLTGGAGFDYVFEVVGKSAAITTAWNATRRGGDVIVVGAGAADDSWSQTAFALLFDGKSVKASLYGGCDLKRDIPLFVDLWRAGKLDIDGLITRRIGFGDLNDAVRALTDGEVIRQVVLFD</sequence>
<evidence type="ECO:0000259" key="8">
    <source>
        <dbReference type="SMART" id="SM00829"/>
    </source>
</evidence>
<dbReference type="RefSeq" id="WP_089328128.1">
    <property type="nucleotide sequence ID" value="NZ_FZOR01000023.1"/>
</dbReference>
<dbReference type="Pfam" id="PF08240">
    <property type="entry name" value="ADH_N"/>
    <property type="match status" value="1"/>
</dbReference>
<organism evidence="9 10">
    <name type="scientific">Actinomadura meyerae</name>
    <dbReference type="NCBI Taxonomy" id="240840"/>
    <lineage>
        <taxon>Bacteria</taxon>
        <taxon>Bacillati</taxon>
        <taxon>Actinomycetota</taxon>
        <taxon>Actinomycetes</taxon>
        <taxon>Streptosporangiales</taxon>
        <taxon>Thermomonosporaceae</taxon>
        <taxon>Actinomadura</taxon>
    </lineage>
</organism>
<evidence type="ECO:0000256" key="4">
    <source>
        <dbReference type="ARBA" id="ARBA00022833"/>
    </source>
</evidence>
<dbReference type="GO" id="GO:0046294">
    <property type="term" value="P:formaldehyde catabolic process"/>
    <property type="evidence" value="ECO:0007669"/>
    <property type="project" value="TreeGrafter"/>
</dbReference>
<keyword evidence="10" id="KW-1185">Reference proteome</keyword>
<dbReference type="Gene3D" id="3.40.50.720">
    <property type="entry name" value="NAD(P)-binding Rossmann-like Domain"/>
    <property type="match status" value="1"/>
</dbReference>
<dbReference type="InterPro" id="IPR013154">
    <property type="entry name" value="ADH-like_N"/>
</dbReference>
<dbReference type="PROSITE" id="PS00059">
    <property type="entry name" value="ADH_ZINC"/>
    <property type="match status" value="1"/>
</dbReference>
<dbReference type="PANTHER" id="PTHR43880">
    <property type="entry name" value="ALCOHOL DEHYDROGENASE"/>
    <property type="match status" value="1"/>
</dbReference>
<reference evidence="9 10" key="1">
    <citation type="submission" date="2017-06" db="EMBL/GenBank/DDBJ databases">
        <authorList>
            <person name="Kim H.J."/>
            <person name="Triplett B.A."/>
        </authorList>
    </citation>
    <scope>NUCLEOTIDE SEQUENCE [LARGE SCALE GENOMIC DNA]</scope>
    <source>
        <strain evidence="9 10">DSM 44715</strain>
    </source>
</reference>
<evidence type="ECO:0000313" key="9">
    <source>
        <dbReference type="EMBL" id="SNT31242.1"/>
    </source>
</evidence>
<evidence type="ECO:0000313" key="10">
    <source>
        <dbReference type="Proteomes" id="UP000198318"/>
    </source>
</evidence>
<dbReference type="GO" id="GO:0005829">
    <property type="term" value="C:cytosol"/>
    <property type="evidence" value="ECO:0007669"/>
    <property type="project" value="TreeGrafter"/>
</dbReference>
<dbReference type="AlphaFoldDB" id="A0A239LMW1"/>
<protein>
    <submittedName>
        <fullName evidence="9">S-(Hydroxymethyl)glutathione dehydrogenase / alcohol dehydrogenase</fullName>
    </submittedName>
</protein>
<dbReference type="GO" id="GO:0008270">
    <property type="term" value="F:zinc ion binding"/>
    <property type="evidence" value="ECO:0007669"/>
    <property type="project" value="InterPro"/>
</dbReference>
<name>A0A239LMW1_9ACTN</name>
<evidence type="ECO:0000256" key="6">
    <source>
        <dbReference type="ARBA" id="ARBA00023027"/>
    </source>
</evidence>
<keyword evidence="4 7" id="KW-0862">Zinc</keyword>
<dbReference type="PANTHER" id="PTHR43880:SF12">
    <property type="entry name" value="ALCOHOL DEHYDROGENASE CLASS-3"/>
    <property type="match status" value="1"/>
</dbReference>
<dbReference type="FunFam" id="3.40.50.720:FF:000003">
    <property type="entry name" value="S-(hydroxymethyl)glutathione dehydrogenase"/>
    <property type="match status" value="1"/>
</dbReference>
<keyword evidence="5" id="KW-0560">Oxidoreductase</keyword>
<accession>A0A239LMW1</accession>
<feature type="domain" description="Enoyl reductase (ER)" evidence="8">
    <location>
        <begin position="11"/>
        <end position="360"/>
    </location>
</feature>
<dbReference type="Proteomes" id="UP000198318">
    <property type="component" value="Unassembled WGS sequence"/>
</dbReference>
<dbReference type="GO" id="GO:0051903">
    <property type="term" value="F:S-(hydroxymethyl)glutathione dehydrogenase [NAD(P)+] activity"/>
    <property type="evidence" value="ECO:0007669"/>
    <property type="project" value="TreeGrafter"/>
</dbReference>
<evidence type="ECO:0000256" key="2">
    <source>
        <dbReference type="ARBA" id="ARBA00008072"/>
    </source>
</evidence>
<dbReference type="SUPFAM" id="SSF50129">
    <property type="entry name" value="GroES-like"/>
    <property type="match status" value="2"/>
</dbReference>
<evidence type="ECO:0000256" key="7">
    <source>
        <dbReference type="RuleBase" id="RU361277"/>
    </source>
</evidence>
<dbReference type="SMART" id="SM00829">
    <property type="entry name" value="PKS_ER"/>
    <property type="match status" value="1"/>
</dbReference>
<dbReference type="InterPro" id="IPR036291">
    <property type="entry name" value="NAD(P)-bd_dom_sf"/>
</dbReference>
<evidence type="ECO:0000256" key="3">
    <source>
        <dbReference type="ARBA" id="ARBA00022723"/>
    </source>
</evidence>
<dbReference type="SUPFAM" id="SSF51735">
    <property type="entry name" value="NAD(P)-binding Rossmann-fold domains"/>
    <property type="match status" value="1"/>
</dbReference>
<dbReference type="InterPro" id="IPR002328">
    <property type="entry name" value="ADH_Zn_CS"/>
</dbReference>
<proteinExistence type="inferred from homology"/>
<evidence type="ECO:0000256" key="5">
    <source>
        <dbReference type="ARBA" id="ARBA00023002"/>
    </source>
</evidence>
<dbReference type="Pfam" id="PF00107">
    <property type="entry name" value="ADH_zinc_N"/>
    <property type="match status" value="1"/>
</dbReference>
<dbReference type="InterPro" id="IPR020843">
    <property type="entry name" value="ER"/>
</dbReference>
<comment type="similarity">
    <text evidence="2 7">Belongs to the zinc-containing alcohol dehydrogenase family.</text>
</comment>
<dbReference type="InterPro" id="IPR013149">
    <property type="entry name" value="ADH-like_C"/>
</dbReference>